<proteinExistence type="predicted"/>
<evidence type="ECO:0000256" key="6">
    <source>
        <dbReference type="ARBA" id="ARBA00023136"/>
    </source>
</evidence>
<feature type="transmembrane region" description="Helical" evidence="8">
    <location>
        <begin position="342"/>
        <end position="363"/>
    </location>
</feature>
<dbReference type="PANTHER" id="PTHR42718:SF46">
    <property type="entry name" value="BLR6921 PROTEIN"/>
    <property type="match status" value="1"/>
</dbReference>
<keyword evidence="6 8" id="KW-0472">Membrane</keyword>
<dbReference type="AlphaFoldDB" id="A0AAU1ZV95"/>
<keyword evidence="3" id="KW-1003">Cell membrane</keyword>
<dbReference type="PANTHER" id="PTHR42718">
    <property type="entry name" value="MAJOR FACILITATOR SUPERFAMILY MULTIDRUG TRANSPORTER MFSC"/>
    <property type="match status" value="1"/>
</dbReference>
<keyword evidence="2" id="KW-0813">Transport</keyword>
<evidence type="ECO:0000313" key="10">
    <source>
        <dbReference type="EMBL" id="WTT15228.1"/>
    </source>
</evidence>
<accession>A0AAU1ZV95</accession>
<feature type="transmembrane region" description="Helical" evidence="8">
    <location>
        <begin position="229"/>
        <end position="251"/>
    </location>
</feature>
<feature type="transmembrane region" description="Helical" evidence="8">
    <location>
        <begin position="203"/>
        <end position="223"/>
    </location>
</feature>
<feature type="transmembrane region" description="Helical" evidence="8">
    <location>
        <begin position="50"/>
        <end position="69"/>
    </location>
</feature>
<keyword evidence="4 8" id="KW-0812">Transmembrane</keyword>
<dbReference type="InterPro" id="IPR036259">
    <property type="entry name" value="MFS_trans_sf"/>
</dbReference>
<feature type="transmembrane region" description="Helical" evidence="8">
    <location>
        <begin position="12"/>
        <end position="30"/>
    </location>
</feature>
<dbReference type="InterPro" id="IPR011701">
    <property type="entry name" value="MFS"/>
</dbReference>
<dbReference type="InterPro" id="IPR020846">
    <property type="entry name" value="MFS_dom"/>
</dbReference>
<keyword evidence="7" id="KW-0046">Antibiotic resistance</keyword>
<dbReference type="Gene3D" id="1.20.1250.20">
    <property type="entry name" value="MFS general substrate transporter like domains"/>
    <property type="match status" value="1"/>
</dbReference>
<name>A0AAU1ZV95_9ACTN</name>
<evidence type="ECO:0000256" key="8">
    <source>
        <dbReference type="SAM" id="Phobius"/>
    </source>
</evidence>
<evidence type="ECO:0000256" key="7">
    <source>
        <dbReference type="ARBA" id="ARBA00023251"/>
    </source>
</evidence>
<dbReference type="SUPFAM" id="SSF103473">
    <property type="entry name" value="MFS general substrate transporter"/>
    <property type="match status" value="1"/>
</dbReference>
<evidence type="ECO:0000256" key="5">
    <source>
        <dbReference type="ARBA" id="ARBA00022989"/>
    </source>
</evidence>
<dbReference type="EMBL" id="CP108222">
    <property type="protein sequence ID" value="WTT15228.1"/>
    <property type="molecule type" value="Genomic_DNA"/>
</dbReference>
<feature type="transmembrane region" description="Helical" evidence="8">
    <location>
        <begin position="172"/>
        <end position="191"/>
    </location>
</feature>
<dbReference type="GO" id="GO:0005886">
    <property type="term" value="C:plasma membrane"/>
    <property type="evidence" value="ECO:0007669"/>
    <property type="project" value="UniProtKB-SubCell"/>
</dbReference>
<feature type="transmembrane region" description="Helical" evidence="8">
    <location>
        <begin position="369"/>
        <end position="391"/>
    </location>
</feature>
<dbReference type="PROSITE" id="PS50850">
    <property type="entry name" value="MFS"/>
    <property type="match status" value="1"/>
</dbReference>
<evidence type="ECO:0000256" key="3">
    <source>
        <dbReference type="ARBA" id="ARBA00022475"/>
    </source>
</evidence>
<comment type="subcellular location">
    <subcellularLocation>
        <location evidence="1">Cell membrane</location>
        <topology evidence="1">Multi-pass membrane protein</topology>
    </subcellularLocation>
</comment>
<dbReference type="CDD" id="cd17321">
    <property type="entry name" value="MFS_MMR_MDR_like"/>
    <property type="match status" value="1"/>
</dbReference>
<reference evidence="10" key="1">
    <citation type="submission" date="2022-10" db="EMBL/GenBank/DDBJ databases">
        <title>The complete genomes of actinobacterial strains from the NBC collection.</title>
        <authorList>
            <person name="Joergensen T.S."/>
            <person name="Alvarez Arevalo M."/>
            <person name="Sterndorff E.B."/>
            <person name="Faurdal D."/>
            <person name="Vuksanovic O."/>
            <person name="Mourched A.-S."/>
            <person name="Charusanti P."/>
            <person name="Shaw S."/>
            <person name="Blin K."/>
            <person name="Weber T."/>
        </authorList>
    </citation>
    <scope>NUCLEOTIDE SEQUENCE</scope>
    <source>
        <strain evidence="10">NBC_00093</strain>
    </source>
</reference>
<keyword evidence="5 8" id="KW-1133">Transmembrane helix</keyword>
<sequence length="490" mass="50087">MTDTLSRAPVRLGWRLVLLGFSQLIIAVDYNIVYVALPEIGTDLGFTAQSLQWVVSAYAVGYGGLLLLGGRMVDRLGARRVWFAAIVIYGLSSLVAGFANSPGTLIAARAVQGAGGALLFPATLTLIFIGFPEGPERNRALSVWGAIGGGGLAAGALLGGLFTDWWGWESVLFVNVPLTALAFLAGIKLLPADAPAQKGIRDFDVPGALLATAGATLIVFGLASGPDSGWTSFQSAGTEAIGAVLLVVFFLVEARTRSPLMPLRLVRTRTLAVTMAVAFLFMATLSTGYYILTTYLQPVLGYSPIKAGLAFLPLCAFSMAAGQLTAPLLNKFGLRKVFTGTLLVNGAGVAATALGMSVGGSFWALMPGIFLWGFGGGVGFTVTFAAAGMGISPMEQGVASSMASTLAQIGGAVGLAALVAVANHGIDYDAAPAVTDIVDGLQLAGVIAGIVVAVGAVITFFFLKDPEPPTAAVAESGVTEADQTTGAATA</sequence>
<feature type="domain" description="Major facilitator superfamily (MFS) profile" evidence="9">
    <location>
        <begin position="15"/>
        <end position="467"/>
    </location>
</feature>
<feature type="transmembrane region" description="Helical" evidence="8">
    <location>
        <begin position="111"/>
        <end position="131"/>
    </location>
</feature>
<dbReference type="GO" id="GO:0022857">
    <property type="term" value="F:transmembrane transporter activity"/>
    <property type="evidence" value="ECO:0007669"/>
    <property type="project" value="InterPro"/>
</dbReference>
<evidence type="ECO:0000256" key="2">
    <source>
        <dbReference type="ARBA" id="ARBA00022448"/>
    </source>
</evidence>
<gene>
    <name evidence="10" type="ORF">OHA22_06640</name>
</gene>
<evidence type="ECO:0000256" key="1">
    <source>
        <dbReference type="ARBA" id="ARBA00004651"/>
    </source>
</evidence>
<organism evidence="10">
    <name type="scientific">Streptomyces sp. NBC_00093</name>
    <dbReference type="NCBI Taxonomy" id="2975649"/>
    <lineage>
        <taxon>Bacteria</taxon>
        <taxon>Bacillati</taxon>
        <taxon>Actinomycetota</taxon>
        <taxon>Actinomycetes</taxon>
        <taxon>Kitasatosporales</taxon>
        <taxon>Streptomycetaceae</taxon>
        <taxon>Streptomyces</taxon>
    </lineage>
</organism>
<protein>
    <submittedName>
        <fullName evidence="10">MFS transporter</fullName>
    </submittedName>
</protein>
<feature type="transmembrane region" description="Helical" evidence="8">
    <location>
        <begin position="143"/>
        <end position="166"/>
    </location>
</feature>
<dbReference type="GO" id="GO:0046677">
    <property type="term" value="P:response to antibiotic"/>
    <property type="evidence" value="ECO:0007669"/>
    <property type="project" value="UniProtKB-KW"/>
</dbReference>
<dbReference type="Pfam" id="PF07690">
    <property type="entry name" value="MFS_1"/>
    <property type="match status" value="1"/>
</dbReference>
<dbReference type="Gene3D" id="1.20.1720.10">
    <property type="entry name" value="Multidrug resistance protein D"/>
    <property type="match status" value="1"/>
</dbReference>
<feature type="transmembrane region" description="Helical" evidence="8">
    <location>
        <begin position="81"/>
        <end position="99"/>
    </location>
</feature>
<feature type="transmembrane region" description="Helical" evidence="8">
    <location>
        <begin position="271"/>
        <end position="291"/>
    </location>
</feature>
<feature type="transmembrane region" description="Helical" evidence="8">
    <location>
        <begin position="442"/>
        <end position="463"/>
    </location>
</feature>
<evidence type="ECO:0000256" key="4">
    <source>
        <dbReference type="ARBA" id="ARBA00022692"/>
    </source>
</evidence>
<evidence type="ECO:0000259" key="9">
    <source>
        <dbReference type="PROSITE" id="PS50850"/>
    </source>
</evidence>
<feature type="transmembrane region" description="Helical" evidence="8">
    <location>
        <begin position="311"/>
        <end position="330"/>
    </location>
</feature>
<feature type="transmembrane region" description="Helical" evidence="8">
    <location>
        <begin position="403"/>
        <end position="422"/>
    </location>
</feature>